<reference evidence="4" key="1">
    <citation type="submission" date="2016-10" db="EMBL/GenBank/DDBJ databases">
        <authorList>
            <person name="Varghese N."/>
            <person name="Submissions S."/>
        </authorList>
    </citation>
    <scope>NUCLEOTIDE SEQUENCE [LARGE SCALE GENOMIC DNA]</scope>
    <source>
        <strain evidence="4">DSM 22361</strain>
    </source>
</reference>
<evidence type="ECO:0000259" key="2">
    <source>
        <dbReference type="Pfam" id="PF13568"/>
    </source>
</evidence>
<dbReference type="EMBL" id="FNUT01000015">
    <property type="protein sequence ID" value="SEG72147.1"/>
    <property type="molecule type" value="Genomic_DNA"/>
</dbReference>
<keyword evidence="4" id="KW-1185">Reference proteome</keyword>
<keyword evidence="1" id="KW-0732">Signal</keyword>
<dbReference type="RefSeq" id="WP_103907775.1">
    <property type="nucleotide sequence ID" value="NZ_CP049246.1"/>
</dbReference>
<dbReference type="Pfam" id="PF13568">
    <property type="entry name" value="OMP_b-brl_2"/>
    <property type="match status" value="1"/>
</dbReference>
<feature type="chain" id="PRO_5009294840" evidence="1">
    <location>
        <begin position="21"/>
        <end position="209"/>
    </location>
</feature>
<sequence>MRTLLFSLTLAALSIGATQAQTTYGTKTGINLAKVSNLDHQKFNPSYFVTGFVDFPFSNQFSIQPGISLQGKGSTVETTVKPGDASPAGDYKSTLNTMSVEAPINAIYYIPTGSGKTFLSAGPYLGYTISGKVKDSRPDGKETRDISFSGSDKNMNRLDAGLNFGVGYKLSNGFLIQAGYGLGLNDLNASKSSKANSNRTLNFGIGFQW</sequence>
<feature type="domain" description="Outer membrane protein beta-barrel" evidence="2">
    <location>
        <begin position="19"/>
        <end position="187"/>
    </location>
</feature>
<dbReference type="InterPro" id="IPR025665">
    <property type="entry name" value="Beta-barrel_OMP_2"/>
</dbReference>
<dbReference type="Proteomes" id="UP000236731">
    <property type="component" value="Unassembled WGS sequence"/>
</dbReference>
<dbReference type="OrthoDB" id="1150878at2"/>
<name>A0A1H6CH79_9SPHI</name>
<evidence type="ECO:0000313" key="3">
    <source>
        <dbReference type="EMBL" id="SEG72147.1"/>
    </source>
</evidence>
<gene>
    <name evidence="3" type="ORF">SAMN05421877_11577</name>
</gene>
<evidence type="ECO:0000256" key="1">
    <source>
        <dbReference type="SAM" id="SignalP"/>
    </source>
</evidence>
<dbReference type="AlphaFoldDB" id="A0A1H6CH79"/>
<organism evidence="3 4">
    <name type="scientific">Sphingobacterium lactis</name>
    <dbReference type="NCBI Taxonomy" id="797291"/>
    <lineage>
        <taxon>Bacteria</taxon>
        <taxon>Pseudomonadati</taxon>
        <taxon>Bacteroidota</taxon>
        <taxon>Sphingobacteriia</taxon>
        <taxon>Sphingobacteriales</taxon>
        <taxon>Sphingobacteriaceae</taxon>
        <taxon>Sphingobacterium</taxon>
    </lineage>
</organism>
<protein>
    <submittedName>
        <fullName evidence="3">Outer membrane protein beta-barrel domain-containing protein</fullName>
    </submittedName>
</protein>
<proteinExistence type="predicted"/>
<accession>A0A1H6CH79</accession>
<feature type="signal peptide" evidence="1">
    <location>
        <begin position="1"/>
        <end position="20"/>
    </location>
</feature>
<evidence type="ECO:0000313" key="4">
    <source>
        <dbReference type="Proteomes" id="UP000236731"/>
    </source>
</evidence>